<comment type="caution">
    <text evidence="1">The sequence shown here is derived from an EMBL/GenBank/DDBJ whole genome shotgun (WGS) entry which is preliminary data.</text>
</comment>
<keyword evidence="2" id="KW-1185">Reference proteome</keyword>
<dbReference type="InterPro" id="IPR022258">
    <property type="entry name" value="Flagellar_operon_YvyF"/>
</dbReference>
<name>A0A7X0VXU0_9BACL</name>
<dbReference type="NCBIfam" id="TIGR03826">
    <property type="entry name" value="YvyF"/>
    <property type="match status" value="1"/>
</dbReference>
<gene>
    <name evidence="1" type="ORF">H7C18_15190</name>
</gene>
<protein>
    <submittedName>
        <fullName evidence="1">Flagellar protein</fullName>
    </submittedName>
</protein>
<evidence type="ECO:0000313" key="1">
    <source>
        <dbReference type="EMBL" id="MBB6732263.1"/>
    </source>
</evidence>
<organism evidence="1 2">
    <name type="scientific">Cohnella zeiphila</name>
    <dbReference type="NCBI Taxonomy" id="2761120"/>
    <lineage>
        <taxon>Bacteria</taxon>
        <taxon>Bacillati</taxon>
        <taxon>Bacillota</taxon>
        <taxon>Bacilli</taxon>
        <taxon>Bacillales</taxon>
        <taxon>Paenibacillaceae</taxon>
        <taxon>Cohnella</taxon>
    </lineage>
</organism>
<dbReference type="EMBL" id="JACJVO010000018">
    <property type="protein sequence ID" value="MBB6732263.1"/>
    <property type="molecule type" value="Genomic_DNA"/>
</dbReference>
<dbReference type="Proteomes" id="UP000564644">
    <property type="component" value="Unassembled WGS sequence"/>
</dbReference>
<sequence>MDLANCPRCGKLFARHFRDICQNCYKELEAEYEVCIEYLRKNKGATITVLSEDTGVSIKQITRFIREGRISLYNAPNLSYPCEVCGVLIRDGNMCDNCRSRLRTEVRNLETDETLKARRMNELRNGATYQIGDRLRERE</sequence>
<keyword evidence="1" id="KW-0966">Cell projection</keyword>
<keyword evidence="1" id="KW-0969">Cilium</keyword>
<dbReference type="RefSeq" id="WP_185129931.1">
    <property type="nucleotide sequence ID" value="NZ_JACJVO010000018.1"/>
</dbReference>
<reference evidence="1 2" key="1">
    <citation type="submission" date="2020-08" db="EMBL/GenBank/DDBJ databases">
        <title>Cohnella phylogeny.</title>
        <authorList>
            <person name="Dunlap C."/>
        </authorList>
    </citation>
    <scope>NUCLEOTIDE SEQUENCE [LARGE SCALE GENOMIC DNA]</scope>
    <source>
        <strain evidence="1 2">CBP 2801</strain>
    </source>
</reference>
<accession>A0A7X0VXU0</accession>
<dbReference type="AlphaFoldDB" id="A0A7X0VXU0"/>
<evidence type="ECO:0000313" key="2">
    <source>
        <dbReference type="Proteomes" id="UP000564644"/>
    </source>
</evidence>
<proteinExistence type="predicted"/>
<keyword evidence="1" id="KW-0282">Flagellum</keyword>